<gene>
    <name evidence="1" type="ORF">MM415A03332_0008</name>
</gene>
<sequence length="58" mass="6995">MWKKLKRIFAKDKPVKELKPLRNYRTYQEIEEDEAEIEEMLILSDPSWVGNVARKHHG</sequence>
<reference evidence="1" key="1">
    <citation type="submission" date="2020-03" db="EMBL/GenBank/DDBJ databases">
        <title>The deep terrestrial virosphere.</title>
        <authorList>
            <person name="Holmfeldt K."/>
            <person name="Nilsson E."/>
            <person name="Simone D."/>
            <person name="Lopez-Fernandez M."/>
            <person name="Wu X."/>
            <person name="de Brujin I."/>
            <person name="Lundin D."/>
            <person name="Andersson A."/>
            <person name="Bertilsson S."/>
            <person name="Dopson M."/>
        </authorList>
    </citation>
    <scope>NUCLEOTIDE SEQUENCE</scope>
    <source>
        <strain evidence="1">MM415A03332</strain>
    </source>
</reference>
<evidence type="ECO:0000313" key="1">
    <source>
        <dbReference type="EMBL" id="QJA71222.1"/>
    </source>
</evidence>
<proteinExistence type="predicted"/>
<dbReference type="AlphaFoldDB" id="A0A6M3JQ91"/>
<organism evidence="1">
    <name type="scientific">viral metagenome</name>
    <dbReference type="NCBI Taxonomy" id="1070528"/>
    <lineage>
        <taxon>unclassified sequences</taxon>
        <taxon>metagenomes</taxon>
        <taxon>organismal metagenomes</taxon>
    </lineage>
</organism>
<name>A0A6M3JQ91_9ZZZZ</name>
<dbReference type="EMBL" id="MT141856">
    <property type="protein sequence ID" value="QJA71222.1"/>
    <property type="molecule type" value="Genomic_DNA"/>
</dbReference>
<protein>
    <submittedName>
        <fullName evidence="1">Uncharacterized protein</fullName>
    </submittedName>
</protein>
<accession>A0A6M3JQ91</accession>